<gene>
    <name evidence="2" type="ORF">GPUH_LOCUS20096</name>
</gene>
<dbReference type="GO" id="GO:0006686">
    <property type="term" value="P:sphingomyelin biosynthetic process"/>
    <property type="evidence" value="ECO:0007669"/>
    <property type="project" value="TreeGrafter"/>
</dbReference>
<accession>A0A183EGK6</accession>
<dbReference type="EMBL" id="UYRT01089757">
    <property type="protein sequence ID" value="VDN35297.1"/>
    <property type="molecule type" value="Genomic_DNA"/>
</dbReference>
<dbReference type="GO" id="GO:0000139">
    <property type="term" value="C:Golgi membrane"/>
    <property type="evidence" value="ECO:0007669"/>
    <property type="project" value="TreeGrafter"/>
</dbReference>
<evidence type="ECO:0000313" key="4">
    <source>
        <dbReference type="WBParaSite" id="GPUH_0002012201-mRNA-1"/>
    </source>
</evidence>
<dbReference type="PANTHER" id="PTHR21290">
    <property type="entry name" value="SPHINGOMYELIN SYNTHETASE"/>
    <property type="match status" value="1"/>
</dbReference>
<dbReference type="Proteomes" id="UP000271098">
    <property type="component" value="Unassembled WGS sequence"/>
</dbReference>
<feature type="transmembrane region" description="Helical" evidence="1">
    <location>
        <begin position="197"/>
        <end position="218"/>
    </location>
</feature>
<evidence type="ECO:0000313" key="3">
    <source>
        <dbReference type="Proteomes" id="UP000271098"/>
    </source>
</evidence>
<feature type="transmembrane region" description="Helical" evidence="1">
    <location>
        <begin position="156"/>
        <end position="177"/>
    </location>
</feature>
<dbReference type="InterPro" id="IPR045221">
    <property type="entry name" value="Sphingomyelin_synth-like"/>
</dbReference>
<reference evidence="2 3" key="2">
    <citation type="submission" date="2018-11" db="EMBL/GenBank/DDBJ databases">
        <authorList>
            <consortium name="Pathogen Informatics"/>
        </authorList>
    </citation>
    <scope>NUCLEOTIDE SEQUENCE [LARGE SCALE GENOMIC DNA]</scope>
</reference>
<keyword evidence="1" id="KW-1133">Transmembrane helix</keyword>
<dbReference type="PANTHER" id="PTHR21290:SF27">
    <property type="entry name" value="PHOSPHATIDYLCHOLINE:CERAMIDE CHOLINEPHOSPHOTRANSFERASE 1"/>
    <property type="match status" value="1"/>
</dbReference>
<dbReference type="GO" id="GO:0005886">
    <property type="term" value="C:plasma membrane"/>
    <property type="evidence" value="ECO:0007669"/>
    <property type="project" value="TreeGrafter"/>
</dbReference>
<feature type="transmembrane region" description="Helical" evidence="1">
    <location>
        <begin position="119"/>
        <end position="144"/>
    </location>
</feature>
<feature type="transmembrane region" description="Helical" evidence="1">
    <location>
        <begin position="78"/>
        <end position="99"/>
    </location>
</feature>
<protein>
    <submittedName>
        <fullName evidence="4">G_PROTEIN_RECEP_F1_2 domain-containing protein</fullName>
    </submittedName>
</protein>
<dbReference type="GO" id="GO:0046513">
    <property type="term" value="P:ceramide biosynthetic process"/>
    <property type="evidence" value="ECO:0007669"/>
    <property type="project" value="TreeGrafter"/>
</dbReference>
<dbReference type="OrthoDB" id="422827at2759"/>
<dbReference type="WBParaSite" id="GPUH_0002012201-mRNA-1">
    <property type="protein sequence ID" value="GPUH_0002012201-mRNA-1"/>
    <property type="gene ID" value="GPUH_0002012201"/>
</dbReference>
<proteinExistence type="predicted"/>
<keyword evidence="1" id="KW-0812">Transmembrane</keyword>
<dbReference type="GO" id="GO:0005789">
    <property type="term" value="C:endoplasmic reticulum membrane"/>
    <property type="evidence" value="ECO:0007669"/>
    <property type="project" value="TreeGrafter"/>
</dbReference>
<name>A0A183EGK6_9BILA</name>
<evidence type="ECO:0000256" key="1">
    <source>
        <dbReference type="SAM" id="Phobius"/>
    </source>
</evidence>
<dbReference type="GO" id="GO:0047493">
    <property type="term" value="F:ceramide cholinephosphotransferase activity"/>
    <property type="evidence" value="ECO:0007669"/>
    <property type="project" value="TreeGrafter"/>
</dbReference>
<dbReference type="GO" id="GO:0033188">
    <property type="term" value="F:sphingomyelin synthase activity"/>
    <property type="evidence" value="ECO:0007669"/>
    <property type="project" value="TreeGrafter"/>
</dbReference>
<dbReference type="AlphaFoldDB" id="A0A183EGK6"/>
<sequence>MLDERIVAASSTVRRICSSSNSEDSSEENYGDEGRAPLLNGLLSSAHNCVKIDLSLSDVIVQTTKSAPDRFPKERGKAAISLGMLITAAVCNDLVLSFIHEKVPQEPPLPDAVFAHTPYIPWALAVSEYLMLSSFTIMLLLTILHRHRWIILSIAYCRRIAFIGSLLYFGRCLTMLVTQVPIADPNYYCSPRLSVSFYSKYPEALIALFPSIYFTFFMKIF</sequence>
<reference evidence="4" key="1">
    <citation type="submission" date="2016-06" db="UniProtKB">
        <authorList>
            <consortium name="WormBaseParasite"/>
        </authorList>
    </citation>
    <scope>IDENTIFICATION</scope>
</reference>
<keyword evidence="1" id="KW-0472">Membrane</keyword>
<organism evidence="4">
    <name type="scientific">Gongylonema pulchrum</name>
    <dbReference type="NCBI Taxonomy" id="637853"/>
    <lineage>
        <taxon>Eukaryota</taxon>
        <taxon>Metazoa</taxon>
        <taxon>Ecdysozoa</taxon>
        <taxon>Nematoda</taxon>
        <taxon>Chromadorea</taxon>
        <taxon>Rhabditida</taxon>
        <taxon>Spirurina</taxon>
        <taxon>Spiruromorpha</taxon>
        <taxon>Spiruroidea</taxon>
        <taxon>Gongylonematidae</taxon>
        <taxon>Gongylonema</taxon>
    </lineage>
</organism>
<keyword evidence="3" id="KW-1185">Reference proteome</keyword>
<evidence type="ECO:0000313" key="2">
    <source>
        <dbReference type="EMBL" id="VDN35297.1"/>
    </source>
</evidence>